<feature type="DNA-binding region" description="H-T-H motif" evidence="4">
    <location>
        <begin position="67"/>
        <end position="86"/>
    </location>
</feature>
<dbReference type="PROSITE" id="PS50977">
    <property type="entry name" value="HTH_TETR_2"/>
    <property type="match status" value="1"/>
</dbReference>
<dbReference type="PANTHER" id="PTHR30055:SF234">
    <property type="entry name" value="HTH-TYPE TRANSCRIPTIONAL REGULATOR BETI"/>
    <property type="match status" value="1"/>
</dbReference>
<dbReference type="Proteomes" id="UP000031057">
    <property type="component" value="Unassembled WGS sequence"/>
</dbReference>
<dbReference type="RefSeq" id="WP_039283968.1">
    <property type="nucleotide sequence ID" value="NZ_JTDI01000003.1"/>
</dbReference>
<reference evidence="7 8" key="1">
    <citation type="submission" date="2014-10" db="EMBL/GenBank/DDBJ databases">
        <title>Genome sequence of Novosphingobium malaysiense MUSC 273(T).</title>
        <authorList>
            <person name="Lee L.-H."/>
        </authorList>
    </citation>
    <scope>NUCLEOTIDE SEQUENCE [LARGE SCALE GENOMIC DNA]</scope>
    <source>
        <strain evidence="7 8">MUSC 273</strain>
    </source>
</reference>
<dbReference type="SUPFAM" id="SSF46689">
    <property type="entry name" value="Homeodomain-like"/>
    <property type="match status" value="1"/>
</dbReference>
<keyword evidence="3" id="KW-0804">Transcription</keyword>
<dbReference type="InterPro" id="IPR050109">
    <property type="entry name" value="HTH-type_TetR-like_transc_reg"/>
</dbReference>
<evidence type="ECO:0000313" key="7">
    <source>
        <dbReference type="EMBL" id="KHK91551.1"/>
    </source>
</evidence>
<evidence type="ECO:0000256" key="4">
    <source>
        <dbReference type="PROSITE-ProRule" id="PRU00335"/>
    </source>
</evidence>
<dbReference type="InterPro" id="IPR009057">
    <property type="entry name" value="Homeodomain-like_sf"/>
</dbReference>
<evidence type="ECO:0000256" key="2">
    <source>
        <dbReference type="ARBA" id="ARBA00023125"/>
    </source>
</evidence>
<evidence type="ECO:0000259" key="6">
    <source>
        <dbReference type="PROSITE" id="PS50977"/>
    </source>
</evidence>
<evidence type="ECO:0000256" key="1">
    <source>
        <dbReference type="ARBA" id="ARBA00023015"/>
    </source>
</evidence>
<comment type="caution">
    <text evidence="7">The sequence shown here is derived from an EMBL/GenBank/DDBJ whole genome shotgun (WGS) entry which is preliminary data.</text>
</comment>
<dbReference type="GO" id="GO:0000976">
    <property type="term" value="F:transcription cis-regulatory region binding"/>
    <property type="evidence" value="ECO:0007669"/>
    <property type="project" value="TreeGrafter"/>
</dbReference>
<evidence type="ECO:0000256" key="3">
    <source>
        <dbReference type="ARBA" id="ARBA00023163"/>
    </source>
</evidence>
<dbReference type="InterPro" id="IPR001647">
    <property type="entry name" value="HTH_TetR"/>
</dbReference>
<protein>
    <recommendedName>
        <fullName evidence="6">HTH tetR-type domain-containing protein</fullName>
    </recommendedName>
</protein>
<dbReference type="AlphaFoldDB" id="A0A0B1ZLY3"/>
<keyword evidence="8" id="KW-1185">Reference proteome</keyword>
<dbReference type="Gene3D" id="1.10.357.10">
    <property type="entry name" value="Tetracycline Repressor, domain 2"/>
    <property type="match status" value="1"/>
</dbReference>
<organism evidence="7 8">
    <name type="scientific">Novosphingobium malaysiense</name>
    <dbReference type="NCBI Taxonomy" id="1348853"/>
    <lineage>
        <taxon>Bacteria</taxon>
        <taxon>Pseudomonadati</taxon>
        <taxon>Pseudomonadota</taxon>
        <taxon>Alphaproteobacteria</taxon>
        <taxon>Sphingomonadales</taxon>
        <taxon>Sphingomonadaceae</taxon>
        <taxon>Novosphingobium</taxon>
    </lineage>
</organism>
<sequence length="249" mass="28075">METHAAAGQSIASTPLPVIFDPCRPIGRPAQGKSRAPSPGHNQRQRRSIILATIRRLLMEEGLEGVTVRRIAEQSGHAVQTIYNLVGPRDLAITEAIHEYSIYVNLTATPDPFDPEAPAAMLDRELTSIRINPEFCRNVCRIYFTDSRQIFYDFRDRQQKTLHRFLLEQQRAGVIRGDISARGLAEQLMLFLGAACVEWADRNLEFEELRERLCSGYETLMTGAVSRGELRISREHAGSSGRLTDSFYV</sequence>
<accession>A0A0B1ZLY3</accession>
<feature type="region of interest" description="Disordered" evidence="5">
    <location>
        <begin position="19"/>
        <end position="45"/>
    </location>
</feature>
<dbReference type="SUPFAM" id="SSF48498">
    <property type="entry name" value="Tetracyclin repressor-like, C-terminal domain"/>
    <property type="match status" value="1"/>
</dbReference>
<evidence type="ECO:0000313" key="8">
    <source>
        <dbReference type="Proteomes" id="UP000031057"/>
    </source>
</evidence>
<dbReference type="EMBL" id="JTDI01000003">
    <property type="protein sequence ID" value="KHK91551.1"/>
    <property type="molecule type" value="Genomic_DNA"/>
</dbReference>
<dbReference type="GO" id="GO:0003700">
    <property type="term" value="F:DNA-binding transcription factor activity"/>
    <property type="evidence" value="ECO:0007669"/>
    <property type="project" value="TreeGrafter"/>
</dbReference>
<dbReference type="Pfam" id="PF00440">
    <property type="entry name" value="TetR_N"/>
    <property type="match status" value="1"/>
</dbReference>
<feature type="domain" description="HTH tetR-type" evidence="6">
    <location>
        <begin position="44"/>
        <end position="104"/>
    </location>
</feature>
<evidence type="ECO:0000256" key="5">
    <source>
        <dbReference type="SAM" id="MobiDB-lite"/>
    </source>
</evidence>
<name>A0A0B1ZLY3_9SPHN</name>
<gene>
    <name evidence="7" type="ORF">LK12_12090</name>
</gene>
<dbReference type="OrthoDB" id="7503824at2"/>
<proteinExistence type="predicted"/>
<keyword evidence="2 4" id="KW-0238">DNA-binding</keyword>
<dbReference type="InterPro" id="IPR036271">
    <property type="entry name" value="Tet_transcr_reg_TetR-rel_C_sf"/>
</dbReference>
<dbReference type="PANTHER" id="PTHR30055">
    <property type="entry name" value="HTH-TYPE TRANSCRIPTIONAL REGULATOR RUTR"/>
    <property type="match status" value="1"/>
</dbReference>
<keyword evidence="1" id="KW-0805">Transcription regulation</keyword>